<dbReference type="Proteomes" id="UP000053724">
    <property type="component" value="Unassembled WGS sequence"/>
</dbReference>
<sequence>MSPYSNVDKCDWMSVTQGLIDEHPIEEDDLVDVILSAWDNIFNSTFGSHRIGITIFPKPQIIGAILHELIPAELEARYPDEFRGEETADDKDIVCMSDDFYSIELKTSSNPTKIFANRSYAQKPTEGKKSKDGYYIAVNFENFSKTNPSPKVLNIRFGWLDHSDWRGQASSTGQQASLSPETYQLKFKTLYSKR</sequence>
<protein>
    <submittedName>
        <fullName evidence="1">Restriction endonuclease ScaI</fullName>
    </submittedName>
</protein>
<dbReference type="EMBL" id="LCUF01000002">
    <property type="protein sequence ID" value="KQA24478.1"/>
    <property type="molecule type" value="Genomic_DNA"/>
</dbReference>
<name>A0A0Q0NEY5_VIBMT</name>
<keyword evidence="1" id="KW-0540">Nuclease</keyword>
<evidence type="ECO:0000313" key="2">
    <source>
        <dbReference type="Proteomes" id="UP000053724"/>
    </source>
</evidence>
<organism evidence="1 2">
    <name type="scientific">Vibrio metoecus</name>
    <dbReference type="NCBI Taxonomy" id="1481663"/>
    <lineage>
        <taxon>Bacteria</taxon>
        <taxon>Pseudomonadati</taxon>
        <taxon>Pseudomonadota</taxon>
        <taxon>Gammaproteobacteria</taxon>
        <taxon>Vibrionales</taxon>
        <taxon>Vibrionaceae</taxon>
        <taxon>Vibrio</taxon>
    </lineage>
</organism>
<dbReference type="GO" id="GO:0004519">
    <property type="term" value="F:endonuclease activity"/>
    <property type="evidence" value="ECO:0007669"/>
    <property type="project" value="UniProtKB-KW"/>
</dbReference>
<accession>A0A0Q0NEY5</accession>
<dbReference type="Pfam" id="PF09569">
    <property type="entry name" value="RE_ScaI"/>
    <property type="match status" value="1"/>
</dbReference>
<evidence type="ECO:0000313" key="1">
    <source>
        <dbReference type="EMBL" id="KQA24478.1"/>
    </source>
</evidence>
<keyword evidence="1" id="KW-0255">Endonuclease</keyword>
<reference evidence="1 2" key="1">
    <citation type="journal article" date="2015" name="Genome Biol. Evol.">
        <title>The Dynamics of Genetic Interactions between Vibrio metoecus and Vibrio cholerae, Two Close Relatives Co-Occurring in the Environment.</title>
        <authorList>
            <person name="Orata F.D."/>
            <person name="Kirchberger P.C."/>
            <person name="Meheust R."/>
            <person name="Barlow E.J."/>
            <person name="Tarr C.L."/>
            <person name="Boucher Y."/>
        </authorList>
    </citation>
    <scope>NUCLEOTIDE SEQUENCE [LARGE SCALE GENOMIC DNA]</scope>
    <source>
        <strain evidence="1 2">08-2459</strain>
    </source>
</reference>
<keyword evidence="1" id="KW-0378">Hydrolase</keyword>
<proteinExistence type="predicted"/>
<gene>
    <name evidence="1" type="ORF">AAY55_02785</name>
</gene>
<dbReference type="PATRIC" id="fig|1481663.8.peg.2202"/>
<comment type="caution">
    <text evidence="1">The sequence shown here is derived from an EMBL/GenBank/DDBJ whole genome shotgun (WGS) entry which is preliminary data.</text>
</comment>
<dbReference type="AlphaFoldDB" id="A0A0Q0NEY5"/>
<dbReference type="InterPro" id="IPR019069">
    <property type="entry name" value="Restrct_endonuc_II_ScaI"/>
</dbReference>